<name>X1TXT9_9ZZZZ</name>
<organism evidence="1">
    <name type="scientific">marine sediment metagenome</name>
    <dbReference type="NCBI Taxonomy" id="412755"/>
    <lineage>
        <taxon>unclassified sequences</taxon>
        <taxon>metagenomes</taxon>
        <taxon>ecological metagenomes</taxon>
    </lineage>
</organism>
<sequence>NTAPIEVALEAKEKGLKVICVSSLENAKVAKRTHPSGKMLPDIADIAIDNCVPPEDALVDVGQLEKVAAGATVSAVSIAMSLVAEIGSILAEKGKLPPTFVSPNVKGVGEDHMQMVYQAFTKFYYNRPVK</sequence>
<feature type="non-terminal residue" evidence="1">
    <location>
        <position position="1"/>
    </location>
</feature>
<dbReference type="EMBL" id="BARW01033463">
    <property type="protein sequence ID" value="GAJ10054.1"/>
    <property type="molecule type" value="Genomic_DNA"/>
</dbReference>
<evidence type="ECO:0000313" key="1">
    <source>
        <dbReference type="EMBL" id="GAJ10054.1"/>
    </source>
</evidence>
<dbReference type="AlphaFoldDB" id="X1TXT9"/>
<accession>X1TXT9</accession>
<protein>
    <recommendedName>
        <fullName evidence="2">SIS domain-containing protein</fullName>
    </recommendedName>
</protein>
<evidence type="ECO:0008006" key="2">
    <source>
        <dbReference type="Google" id="ProtNLM"/>
    </source>
</evidence>
<dbReference type="Gene3D" id="3.40.50.10490">
    <property type="entry name" value="Glucose-6-phosphate isomerase like protein, domain 1"/>
    <property type="match status" value="1"/>
</dbReference>
<gene>
    <name evidence="1" type="ORF">S12H4_52704</name>
</gene>
<comment type="caution">
    <text evidence="1">The sequence shown here is derived from an EMBL/GenBank/DDBJ whole genome shotgun (WGS) entry which is preliminary data.</text>
</comment>
<proteinExistence type="predicted"/>
<reference evidence="1" key="1">
    <citation type="journal article" date="2014" name="Front. Microbiol.">
        <title>High frequency of phylogenetically diverse reductive dehalogenase-homologous genes in deep subseafloor sedimentary metagenomes.</title>
        <authorList>
            <person name="Kawai M."/>
            <person name="Futagami T."/>
            <person name="Toyoda A."/>
            <person name="Takaki Y."/>
            <person name="Nishi S."/>
            <person name="Hori S."/>
            <person name="Arai W."/>
            <person name="Tsubouchi T."/>
            <person name="Morono Y."/>
            <person name="Uchiyama I."/>
            <person name="Ito T."/>
            <person name="Fujiyama A."/>
            <person name="Inagaki F."/>
            <person name="Takami H."/>
        </authorList>
    </citation>
    <scope>NUCLEOTIDE SEQUENCE</scope>
    <source>
        <strain evidence="1">Expedition CK06-06</strain>
    </source>
</reference>